<dbReference type="InterPro" id="IPR026593">
    <property type="entry name" value="SecY"/>
</dbReference>
<dbReference type="InterPro" id="IPR023201">
    <property type="entry name" value="SecY_dom_sf"/>
</dbReference>
<dbReference type="Proteomes" id="UP000266691">
    <property type="component" value="Unassembled WGS sequence"/>
</dbReference>
<comment type="caution">
    <text evidence="14">The sequence shown here is derived from an EMBL/GenBank/DDBJ whole genome shotgun (WGS) entry which is preliminary data.</text>
</comment>
<evidence type="ECO:0000256" key="1">
    <source>
        <dbReference type="ARBA" id="ARBA00004141"/>
    </source>
</evidence>
<evidence type="ECO:0000256" key="12">
    <source>
        <dbReference type="RuleBase" id="RU003484"/>
    </source>
</evidence>
<keyword evidence="17" id="KW-1185">Reference proteome</keyword>
<feature type="transmembrane region" description="Helical" evidence="10">
    <location>
        <begin position="370"/>
        <end position="391"/>
    </location>
</feature>
<dbReference type="GO" id="GO:0065002">
    <property type="term" value="P:intracellular protein transmembrane transport"/>
    <property type="evidence" value="ECO:0007669"/>
    <property type="project" value="UniProtKB-UniRule"/>
</dbReference>
<dbReference type="EMBL" id="QXFI01000009">
    <property type="protein sequence ID" value="RIV46826.1"/>
    <property type="molecule type" value="Genomic_DNA"/>
</dbReference>
<evidence type="ECO:0000256" key="13">
    <source>
        <dbReference type="RuleBase" id="RU004349"/>
    </source>
</evidence>
<evidence type="ECO:0000256" key="11">
    <source>
        <dbReference type="RuleBase" id="RU000537"/>
    </source>
</evidence>
<dbReference type="GO" id="GO:0006605">
    <property type="term" value="P:protein targeting"/>
    <property type="evidence" value="ECO:0007669"/>
    <property type="project" value="UniProtKB-UniRule"/>
</dbReference>
<evidence type="ECO:0000256" key="2">
    <source>
        <dbReference type="ARBA" id="ARBA00005751"/>
    </source>
</evidence>
<dbReference type="PROSITE" id="PS00755">
    <property type="entry name" value="SECY_1"/>
    <property type="match status" value="1"/>
</dbReference>
<dbReference type="OrthoDB" id="9809248at2"/>
<evidence type="ECO:0000256" key="8">
    <source>
        <dbReference type="ARBA" id="ARBA00023136"/>
    </source>
</evidence>
<feature type="transmembrane region" description="Helical" evidence="10">
    <location>
        <begin position="218"/>
        <end position="241"/>
    </location>
</feature>
<keyword evidence="4 10" id="KW-0812">Transmembrane</keyword>
<comment type="function">
    <text evidence="10 11">The central subunit of the protein translocation channel SecYEG. Consists of two halves formed by TMs 1-5 and 6-10. These two domains form a lateral gate at the front which open onto the bilayer between TMs 2 and 7, and are clamped together by SecE at the back. The channel is closed by both a pore ring composed of hydrophobic SecY resides and a short helix (helix 2A) on the extracellular side of the membrane which forms a plug. The plug probably moves laterally to allow the channel to open. The ring and the pore may move independently.</text>
</comment>
<dbReference type="AlphaFoldDB" id="A0A3A1NM83"/>
<feature type="transmembrane region" description="Helical" evidence="10">
    <location>
        <begin position="80"/>
        <end position="100"/>
    </location>
</feature>
<keyword evidence="3 10" id="KW-0813">Transport</keyword>
<dbReference type="GO" id="GO:0043952">
    <property type="term" value="P:protein transport by the Sec complex"/>
    <property type="evidence" value="ECO:0007669"/>
    <property type="project" value="UniProtKB-UniRule"/>
</dbReference>
<proteinExistence type="inferred from homology"/>
<keyword evidence="8 10" id="KW-0472">Membrane</keyword>
<evidence type="ECO:0000313" key="17">
    <source>
        <dbReference type="Proteomes" id="UP000321621"/>
    </source>
</evidence>
<reference evidence="15 17" key="2">
    <citation type="submission" date="2019-07" db="EMBL/GenBank/DDBJ databases">
        <title>Draft genome of two Muricauda strains isolated from deep sea.</title>
        <authorList>
            <person name="Sun C."/>
        </authorList>
    </citation>
    <scope>NUCLEOTIDE SEQUENCE [LARGE SCALE GENOMIC DNA]</scope>
    <source>
        <strain evidence="15 17">72</strain>
    </source>
</reference>
<evidence type="ECO:0000256" key="5">
    <source>
        <dbReference type="ARBA" id="ARBA00022927"/>
    </source>
</evidence>
<dbReference type="RefSeq" id="WP_119645975.1">
    <property type="nucleotide sequence ID" value="NZ_QXFI01000009.1"/>
</dbReference>
<keyword evidence="7 10" id="KW-0811">Translocation</keyword>
<comment type="subcellular location">
    <subcellularLocation>
        <location evidence="10">Cell membrane</location>
        <topology evidence="10">Multi-pass membrane protein</topology>
    </subcellularLocation>
    <subcellularLocation>
        <location evidence="1 12">Membrane</location>
        <topology evidence="1 12">Multi-pass membrane protein</topology>
    </subcellularLocation>
</comment>
<comment type="similarity">
    <text evidence="2 10 13">Belongs to the SecY/SEC61-alpha family.</text>
</comment>
<evidence type="ECO:0000313" key="16">
    <source>
        <dbReference type="Proteomes" id="UP000266691"/>
    </source>
</evidence>
<dbReference type="FunFam" id="1.10.3370.10:FF:000001">
    <property type="entry name" value="Preprotein translocase subunit SecY"/>
    <property type="match status" value="1"/>
</dbReference>
<evidence type="ECO:0000313" key="15">
    <source>
        <dbReference type="EMBL" id="TXJ99713.1"/>
    </source>
</evidence>
<reference evidence="14 16" key="1">
    <citation type="submission" date="2018-08" db="EMBL/GenBank/DDBJ databases">
        <title>Proposal of Muricauda 72 sp.nov. and Muricauda NH166 sp.nov., isolated from seawater.</title>
        <authorList>
            <person name="Cheng H."/>
            <person name="Wu Y.-H."/>
            <person name="Guo L.-L."/>
            <person name="Xu X.-W."/>
        </authorList>
    </citation>
    <scope>NUCLEOTIDE SEQUENCE [LARGE SCALE GENOMIC DNA]</scope>
    <source>
        <strain evidence="14 16">72</strain>
    </source>
</reference>
<feature type="transmembrane region" description="Helical" evidence="10">
    <location>
        <begin position="181"/>
        <end position="198"/>
    </location>
</feature>
<evidence type="ECO:0000256" key="3">
    <source>
        <dbReference type="ARBA" id="ARBA00022448"/>
    </source>
</evidence>
<name>A0A3A1NM83_9FLAO</name>
<evidence type="ECO:0000256" key="10">
    <source>
        <dbReference type="HAMAP-Rule" id="MF_01465"/>
    </source>
</evidence>
<sequence>MKKFIETISNIWKIEELRQRIILTLSLLLVYRFGAQIVLPGIDTTQLAQLTSNTEQGILGILNAFTGGAFANASVFALGIMPYISASIVVQLMGIAIPYLQKLQKEGESGRKTINQITRWLTIGICIVQAPAYLYGLGALGVPDSAFVLGKGMDFIVPAVIILVTGCVFAMWLGEKITDKGIGNGISLLIMVGIIARMPQVFAQEFVSRTTNNTGGIMFILIEVIVWFLVILASVYLTMAVRQIPVQYARRTASGGYEKNIMGARQYIPLKLNASGVMPIIFAQAIMFAPSLLGRTFNNTAVGQWMEVQFADIFGLAYNTLFAILIIIFTYFYTAITVPTNKMADDLKRSGGFIPGIRPGKETGDYLDKIMSLITLPGSMFLALLAVLPAIVVKLMDVQAGWALFYGGTSLLIMVGVAIDTVQQVNSYLLNRHYDGLMKTGKNRKVA</sequence>
<dbReference type="SUPFAM" id="SSF103491">
    <property type="entry name" value="Preprotein translocase SecY subunit"/>
    <property type="match status" value="1"/>
</dbReference>
<comment type="subunit">
    <text evidence="10">Component of the Sec protein translocase complex. Heterotrimer consisting of SecY, SecE and SecG subunits. The heterotrimers can form oligomers, although 1 heterotrimer is thought to be able to translocate proteins. Interacts with the ribosome. Interacts with SecDF, and other proteins may be involved. Interacts with SecA.</text>
</comment>
<keyword evidence="6 10" id="KW-1133">Transmembrane helix</keyword>
<evidence type="ECO:0000256" key="7">
    <source>
        <dbReference type="ARBA" id="ARBA00023010"/>
    </source>
</evidence>
<feature type="transmembrane region" description="Helical" evidence="10">
    <location>
        <begin position="120"/>
        <end position="143"/>
    </location>
</feature>
<keyword evidence="5 10" id="KW-0653">Protein transport</keyword>
<evidence type="ECO:0000256" key="9">
    <source>
        <dbReference type="ARBA" id="ARBA00039733"/>
    </source>
</evidence>
<dbReference type="InterPro" id="IPR030659">
    <property type="entry name" value="SecY_CS"/>
</dbReference>
<keyword evidence="10" id="KW-1003">Cell membrane</keyword>
<dbReference type="Proteomes" id="UP000321621">
    <property type="component" value="Unassembled WGS sequence"/>
</dbReference>
<dbReference type="HAMAP" id="MF_01465">
    <property type="entry name" value="SecY"/>
    <property type="match status" value="1"/>
</dbReference>
<evidence type="ECO:0000256" key="6">
    <source>
        <dbReference type="ARBA" id="ARBA00022989"/>
    </source>
</evidence>
<dbReference type="NCBIfam" id="TIGR00967">
    <property type="entry name" value="3a0501s007"/>
    <property type="match status" value="1"/>
</dbReference>
<evidence type="ECO:0000256" key="4">
    <source>
        <dbReference type="ARBA" id="ARBA00022692"/>
    </source>
</evidence>
<dbReference type="GO" id="GO:0005886">
    <property type="term" value="C:plasma membrane"/>
    <property type="evidence" value="ECO:0007669"/>
    <property type="project" value="UniProtKB-SubCell"/>
</dbReference>
<dbReference type="PROSITE" id="PS00756">
    <property type="entry name" value="SECY_2"/>
    <property type="match status" value="1"/>
</dbReference>
<organism evidence="14 16">
    <name type="scientific">Flagellimonas pelagia</name>
    <dbReference type="NCBI Taxonomy" id="2306998"/>
    <lineage>
        <taxon>Bacteria</taxon>
        <taxon>Pseudomonadati</taxon>
        <taxon>Bacteroidota</taxon>
        <taxon>Flavobacteriia</taxon>
        <taxon>Flavobacteriales</taxon>
        <taxon>Flavobacteriaceae</taxon>
        <taxon>Flagellimonas</taxon>
    </lineage>
</organism>
<dbReference type="PRINTS" id="PR00303">
    <property type="entry name" value="SECYTRNLCASE"/>
</dbReference>
<feature type="transmembrane region" description="Helical" evidence="10">
    <location>
        <begin position="155"/>
        <end position="174"/>
    </location>
</feature>
<gene>
    <name evidence="10 14" type="primary">secY</name>
    <name evidence="14" type="ORF">D2V05_02375</name>
    <name evidence="15" type="ORF">FQ017_02365</name>
</gene>
<feature type="transmembrane region" description="Helical" evidence="10">
    <location>
        <begin position="313"/>
        <end position="333"/>
    </location>
</feature>
<feature type="transmembrane region" description="Helical" evidence="10">
    <location>
        <begin position="272"/>
        <end position="293"/>
    </location>
</feature>
<dbReference type="InterPro" id="IPR002208">
    <property type="entry name" value="SecY/SEC61-alpha"/>
</dbReference>
<dbReference type="PANTHER" id="PTHR10906">
    <property type="entry name" value="SECY/SEC61-ALPHA FAMILY MEMBER"/>
    <property type="match status" value="1"/>
</dbReference>
<dbReference type="EMBL" id="VNWK01000009">
    <property type="protein sequence ID" value="TXJ99713.1"/>
    <property type="molecule type" value="Genomic_DNA"/>
</dbReference>
<protein>
    <recommendedName>
        <fullName evidence="9 10">Protein translocase subunit SecY</fullName>
    </recommendedName>
</protein>
<feature type="transmembrane region" description="Helical" evidence="10">
    <location>
        <begin position="403"/>
        <end position="422"/>
    </location>
</feature>
<dbReference type="Gene3D" id="1.10.3370.10">
    <property type="entry name" value="SecY subunit domain"/>
    <property type="match status" value="1"/>
</dbReference>
<evidence type="ECO:0000313" key="14">
    <source>
        <dbReference type="EMBL" id="RIV46826.1"/>
    </source>
</evidence>
<accession>A0A3A1NM83</accession>
<dbReference type="PIRSF" id="PIRSF004557">
    <property type="entry name" value="SecY"/>
    <property type="match status" value="1"/>
</dbReference>
<feature type="transmembrane region" description="Helical" evidence="10">
    <location>
        <begin position="21"/>
        <end position="42"/>
    </location>
</feature>
<dbReference type="Pfam" id="PF00344">
    <property type="entry name" value="SecY"/>
    <property type="match status" value="1"/>
</dbReference>